<dbReference type="GeneID" id="26257807"/>
<dbReference type="HOGENOM" id="CLU_025798_0_0_1"/>
<feature type="non-terminal residue" evidence="1">
    <location>
        <position position="596"/>
    </location>
</feature>
<gene>
    <name evidence="1" type="ORF">COCVIDRAFT_71735</name>
</gene>
<dbReference type="EMBL" id="KI968922">
    <property type="protein sequence ID" value="EUN20630.1"/>
    <property type="molecule type" value="Genomic_DNA"/>
</dbReference>
<accession>W7E3T6</accession>
<reference evidence="1 2" key="1">
    <citation type="journal article" date="2013" name="PLoS Genet.">
        <title>Comparative genome structure, secondary metabolite, and effector coding capacity across Cochliobolus pathogens.</title>
        <authorList>
            <person name="Condon B.J."/>
            <person name="Leng Y."/>
            <person name="Wu D."/>
            <person name="Bushley K.E."/>
            <person name="Ohm R.A."/>
            <person name="Otillar R."/>
            <person name="Martin J."/>
            <person name="Schackwitz W."/>
            <person name="Grimwood J."/>
            <person name="MohdZainudin N."/>
            <person name="Xue C."/>
            <person name="Wang R."/>
            <person name="Manning V.A."/>
            <person name="Dhillon B."/>
            <person name="Tu Z.J."/>
            <person name="Steffenson B.J."/>
            <person name="Salamov A."/>
            <person name="Sun H."/>
            <person name="Lowry S."/>
            <person name="LaButti K."/>
            <person name="Han J."/>
            <person name="Copeland A."/>
            <person name="Lindquist E."/>
            <person name="Barry K."/>
            <person name="Schmutz J."/>
            <person name="Baker S.E."/>
            <person name="Ciuffetti L.M."/>
            <person name="Grigoriev I.V."/>
            <person name="Zhong S."/>
            <person name="Turgeon B.G."/>
        </authorList>
    </citation>
    <scope>NUCLEOTIDE SEQUENCE [LARGE SCALE GENOMIC DNA]</scope>
    <source>
        <strain evidence="1 2">FI3</strain>
    </source>
</reference>
<dbReference type="Proteomes" id="UP000054337">
    <property type="component" value="Unassembled WGS sequence"/>
</dbReference>
<evidence type="ECO:0000313" key="2">
    <source>
        <dbReference type="Proteomes" id="UP000054337"/>
    </source>
</evidence>
<dbReference type="AlphaFoldDB" id="W7E3T6"/>
<sequence>VHNVKRTIFTALGAKKRRLDAADTARCASVLLKFGPGKYSEDIVKASEEKSQHTLVADGVIEKFKALSQHSYTVTTLFCLFQATRIVSSFEFLNMQGASELGSTKATEAANLISAYFKALSAAPKAASTPNNPFVLGYGLTQKLEDIPAGDKDRAENVPYFIPRRFDLTVTTGDGEYSSGVINYCLLTHRPMNDPNRASGEGLRSIDYEKDVGAGFWDAGNTAYKRIRADGKASGADGVMAFSREIFRDYWLTQNFLSYFKVDMNALGKDLVPQDDHVASAQPTASYNEQIAAGYEGQVNKLCLKQDYEFQPMKCQDMDTDNMKQSEELSAFLSLVLTASKAIGLELKYFQRRQARGIAEAILTYTSDVQKNPNLGKSSDTNRKIYFDINMRSLLSITQEASGICNINRLFEDKKRVALWTLTGGVGLAADMIANRQWFINVFTEWRAARRANIQIVTKAGFDLSPASDTWSLTLDQDKSRTTVPIGAEELPRQVNPPVSFTTLENIMEVQKMVDLSKRMQGDGVIIDLENHDMFKEFGTSKGMDGFAKPANQWASSFESRLETTMAALASSLMTKLILPAGNVFEFKSLNTDTEG</sequence>
<protein>
    <submittedName>
        <fullName evidence="1">Uncharacterized protein</fullName>
    </submittedName>
</protein>
<name>W7E3T6_BIPV3</name>
<organism evidence="1 2">
    <name type="scientific">Bipolaris victoriae (strain FI3)</name>
    <name type="common">Victoria blight of oats agent</name>
    <name type="synonym">Cochliobolus victoriae</name>
    <dbReference type="NCBI Taxonomy" id="930091"/>
    <lineage>
        <taxon>Eukaryota</taxon>
        <taxon>Fungi</taxon>
        <taxon>Dikarya</taxon>
        <taxon>Ascomycota</taxon>
        <taxon>Pezizomycotina</taxon>
        <taxon>Dothideomycetes</taxon>
        <taxon>Pleosporomycetidae</taxon>
        <taxon>Pleosporales</taxon>
        <taxon>Pleosporineae</taxon>
        <taxon>Pleosporaceae</taxon>
        <taxon>Bipolaris</taxon>
    </lineage>
</organism>
<evidence type="ECO:0000313" key="1">
    <source>
        <dbReference type="EMBL" id="EUN20630.1"/>
    </source>
</evidence>
<dbReference type="RefSeq" id="XP_014550204.1">
    <property type="nucleotide sequence ID" value="XM_014694718.1"/>
</dbReference>
<proteinExistence type="predicted"/>
<feature type="non-terminal residue" evidence="1">
    <location>
        <position position="1"/>
    </location>
</feature>
<keyword evidence="2" id="KW-1185">Reference proteome</keyword>